<organism evidence="3 4">
    <name type="scientific">Paenibacillus popilliae</name>
    <name type="common">Bacillus popilliae</name>
    <dbReference type="NCBI Taxonomy" id="78057"/>
    <lineage>
        <taxon>Bacteria</taxon>
        <taxon>Bacillati</taxon>
        <taxon>Bacillota</taxon>
        <taxon>Bacilli</taxon>
        <taxon>Bacillales</taxon>
        <taxon>Paenibacillaceae</taxon>
        <taxon>Paenibacillus</taxon>
    </lineage>
</organism>
<keyword evidence="1 3" id="KW-0378">Hydrolase</keyword>
<sequence length="268" mass="30735">MERRWAFFVKKVNWEQSRQKRRHTSILWIPLRNVRRWLISLCLLLLVVVVMTMEMPVSKTWTYWSIPLSGRVIAIDAGHGGVDGGAVGREGLLEKDINLTIALLLRDYLQQAGAIVVMTREGDYDLADKDTKGYSRRKAEDLKRRVGYIEEKKADVVISLHMNSVPSSRWSGAQAFYTNRHPDNEQLAKWIQAEIRTNLANTDREAKPTDRKLYFMDHISIPAVLVESGFLSNPEESRSLANEEYQRKLAASIYKGILRYIAGEKTGK</sequence>
<evidence type="ECO:0000313" key="3">
    <source>
        <dbReference type="EMBL" id="TQR40731.1"/>
    </source>
</evidence>
<protein>
    <submittedName>
        <fullName evidence="3">N-acetylmuramoyl-L-alanine amidase CwlD</fullName>
        <ecNumber evidence="3">3.5.1.28</ecNumber>
    </submittedName>
</protein>
<dbReference type="InterPro" id="IPR050695">
    <property type="entry name" value="N-acetylmuramoyl_amidase_3"/>
</dbReference>
<name>A0ABY3ALZ9_PAEPP</name>
<gene>
    <name evidence="3" type="primary">cwlD</name>
    <name evidence="3" type="ORF">C7Y44_27230</name>
</gene>
<dbReference type="Proteomes" id="UP000316208">
    <property type="component" value="Unassembled WGS sequence"/>
</dbReference>
<dbReference type="Pfam" id="PF01520">
    <property type="entry name" value="Amidase_3"/>
    <property type="match status" value="1"/>
</dbReference>
<dbReference type="CDD" id="cd02696">
    <property type="entry name" value="MurNAc-LAA"/>
    <property type="match status" value="1"/>
</dbReference>
<dbReference type="SMART" id="SM00646">
    <property type="entry name" value="Ami_3"/>
    <property type="match status" value="1"/>
</dbReference>
<comment type="caution">
    <text evidence="3">The sequence shown here is derived from an EMBL/GenBank/DDBJ whole genome shotgun (WGS) entry which is preliminary data.</text>
</comment>
<dbReference type="PANTHER" id="PTHR30404:SF0">
    <property type="entry name" value="N-ACETYLMURAMOYL-L-ALANINE AMIDASE AMIC"/>
    <property type="match status" value="1"/>
</dbReference>
<dbReference type="InterPro" id="IPR014234">
    <property type="entry name" value="Spore_CwlD"/>
</dbReference>
<evidence type="ECO:0000313" key="4">
    <source>
        <dbReference type="Proteomes" id="UP000316208"/>
    </source>
</evidence>
<evidence type="ECO:0000259" key="2">
    <source>
        <dbReference type="SMART" id="SM00646"/>
    </source>
</evidence>
<evidence type="ECO:0000256" key="1">
    <source>
        <dbReference type="ARBA" id="ARBA00022801"/>
    </source>
</evidence>
<dbReference type="GO" id="GO:0008745">
    <property type="term" value="F:N-acetylmuramoyl-L-alanine amidase activity"/>
    <property type="evidence" value="ECO:0007669"/>
    <property type="project" value="UniProtKB-EC"/>
</dbReference>
<reference evidence="3 4" key="1">
    <citation type="submission" date="2018-03" db="EMBL/GenBank/DDBJ databases">
        <title>Aerobic endospore-forming bacteria genome sequencing and assembly.</title>
        <authorList>
            <person name="Cavalcante D.A."/>
            <person name="Driks A."/>
            <person name="Putonti C."/>
            <person name="De-Souza M.T."/>
        </authorList>
    </citation>
    <scope>NUCLEOTIDE SEQUENCE [LARGE SCALE GENOMIC DNA]</scope>
    <source>
        <strain evidence="3 4">SDF0028</strain>
    </source>
</reference>
<accession>A0ABY3ALZ9</accession>
<feature type="domain" description="MurNAc-LAA" evidence="2">
    <location>
        <begin position="146"/>
        <end position="258"/>
    </location>
</feature>
<dbReference type="InterPro" id="IPR002508">
    <property type="entry name" value="MurNAc-LAA_cat"/>
</dbReference>
<dbReference type="Gene3D" id="3.40.630.40">
    <property type="entry name" value="Zn-dependent exopeptidases"/>
    <property type="match status" value="1"/>
</dbReference>
<dbReference type="EC" id="3.5.1.28" evidence="3"/>
<dbReference type="NCBIfam" id="TIGR02883">
    <property type="entry name" value="spore_cwlD"/>
    <property type="match status" value="1"/>
</dbReference>
<dbReference type="PANTHER" id="PTHR30404">
    <property type="entry name" value="N-ACETYLMURAMOYL-L-ALANINE AMIDASE"/>
    <property type="match status" value="1"/>
</dbReference>
<proteinExistence type="predicted"/>
<dbReference type="EMBL" id="SADY01000013">
    <property type="protein sequence ID" value="TQR40731.1"/>
    <property type="molecule type" value="Genomic_DNA"/>
</dbReference>
<keyword evidence="4" id="KW-1185">Reference proteome</keyword>
<dbReference type="SUPFAM" id="SSF53187">
    <property type="entry name" value="Zn-dependent exopeptidases"/>
    <property type="match status" value="1"/>
</dbReference>